<dbReference type="InterPro" id="IPR036390">
    <property type="entry name" value="WH_DNA-bd_sf"/>
</dbReference>
<proteinExistence type="predicted"/>
<evidence type="ECO:0000313" key="2">
    <source>
        <dbReference type="EMBL" id="TCP56152.1"/>
    </source>
</evidence>
<accession>A0A4R2R0J4</accession>
<dbReference type="EMBL" id="SLXQ01000001">
    <property type="protein sequence ID" value="TCP56152.1"/>
    <property type="molecule type" value="Genomic_DNA"/>
</dbReference>
<dbReference type="CDD" id="cd00090">
    <property type="entry name" value="HTH_ARSR"/>
    <property type="match status" value="1"/>
</dbReference>
<gene>
    <name evidence="2" type="ORF">EV191_10192</name>
</gene>
<comment type="caution">
    <text evidence="2">The sequence shown here is derived from an EMBL/GenBank/DDBJ whole genome shotgun (WGS) entry which is preliminary data.</text>
</comment>
<dbReference type="InterPro" id="IPR039422">
    <property type="entry name" value="MarR/SlyA-like"/>
</dbReference>
<dbReference type="InterPro" id="IPR036388">
    <property type="entry name" value="WH-like_DNA-bd_sf"/>
</dbReference>
<dbReference type="RefSeq" id="WP_132874801.1">
    <property type="nucleotide sequence ID" value="NZ_SLXQ01000001.1"/>
</dbReference>
<dbReference type="OrthoDB" id="8129006at2"/>
<protein>
    <submittedName>
        <fullName evidence="2">DNA-binding MarR family transcriptional regulator</fullName>
    </submittedName>
</protein>
<dbReference type="GO" id="GO:0003700">
    <property type="term" value="F:DNA-binding transcription factor activity"/>
    <property type="evidence" value="ECO:0007669"/>
    <property type="project" value="InterPro"/>
</dbReference>
<feature type="domain" description="HTH marR-type" evidence="1">
    <location>
        <begin position="1"/>
        <end position="151"/>
    </location>
</feature>
<evidence type="ECO:0000259" key="1">
    <source>
        <dbReference type="PROSITE" id="PS50995"/>
    </source>
</evidence>
<reference evidence="2 3" key="1">
    <citation type="submission" date="2019-03" db="EMBL/GenBank/DDBJ databases">
        <title>Genomic Encyclopedia of Type Strains, Phase IV (KMG-IV): sequencing the most valuable type-strain genomes for metagenomic binning, comparative biology and taxonomic classification.</title>
        <authorList>
            <person name="Goeker M."/>
        </authorList>
    </citation>
    <scope>NUCLEOTIDE SEQUENCE [LARGE SCALE GENOMIC DNA]</scope>
    <source>
        <strain evidence="2 3">DSM 45765</strain>
    </source>
</reference>
<dbReference type="PANTHER" id="PTHR33164:SF106">
    <property type="entry name" value="TRANSCRIPTIONAL REGULATORY PROTEIN"/>
    <property type="match status" value="1"/>
</dbReference>
<organism evidence="2 3">
    <name type="scientific">Tamaricihabitans halophyticus</name>
    <dbReference type="NCBI Taxonomy" id="1262583"/>
    <lineage>
        <taxon>Bacteria</taxon>
        <taxon>Bacillati</taxon>
        <taxon>Actinomycetota</taxon>
        <taxon>Actinomycetes</taxon>
        <taxon>Pseudonocardiales</taxon>
        <taxon>Pseudonocardiaceae</taxon>
        <taxon>Tamaricihabitans</taxon>
    </lineage>
</organism>
<dbReference type="GO" id="GO:0003677">
    <property type="term" value="F:DNA binding"/>
    <property type="evidence" value="ECO:0007669"/>
    <property type="project" value="UniProtKB-KW"/>
</dbReference>
<keyword evidence="2" id="KW-0238">DNA-binding</keyword>
<dbReference type="SUPFAM" id="SSF46785">
    <property type="entry name" value="Winged helix' DNA-binding domain"/>
    <property type="match status" value="1"/>
</dbReference>
<dbReference type="PANTHER" id="PTHR33164">
    <property type="entry name" value="TRANSCRIPTIONAL REGULATOR, MARR FAMILY"/>
    <property type="match status" value="1"/>
</dbReference>
<dbReference type="InterPro" id="IPR000835">
    <property type="entry name" value="HTH_MarR-typ"/>
</dbReference>
<dbReference type="Pfam" id="PF12802">
    <property type="entry name" value="MarR_2"/>
    <property type="match status" value="1"/>
</dbReference>
<dbReference type="Proteomes" id="UP000294911">
    <property type="component" value="Unassembled WGS sequence"/>
</dbReference>
<dbReference type="SMART" id="SM00347">
    <property type="entry name" value="HTH_MARR"/>
    <property type="match status" value="1"/>
</dbReference>
<name>A0A4R2R0J4_9PSEU</name>
<dbReference type="AlphaFoldDB" id="A0A4R2R0J4"/>
<keyword evidence="3" id="KW-1185">Reference proteome</keyword>
<sequence>MSSEPVDVNRWQLSTAEHHTFREFFTAVTLNAQVTADTAGLRPTDLYVLNVLELSGQVTAGEIATRTGLTTGAVTKLVDRLVRAGLVERIPDSTDRRKVLLHIVDQAAEDTLGGASASLFTPVGKRMDDLLSSLPTEHRAAVFDFFRQATGALQAATRELQQQQES</sequence>
<evidence type="ECO:0000313" key="3">
    <source>
        <dbReference type="Proteomes" id="UP000294911"/>
    </source>
</evidence>
<dbReference type="GO" id="GO:0006950">
    <property type="term" value="P:response to stress"/>
    <property type="evidence" value="ECO:0007669"/>
    <property type="project" value="TreeGrafter"/>
</dbReference>
<dbReference type="InterPro" id="IPR011991">
    <property type="entry name" value="ArsR-like_HTH"/>
</dbReference>
<dbReference type="PROSITE" id="PS50995">
    <property type="entry name" value="HTH_MARR_2"/>
    <property type="match status" value="1"/>
</dbReference>
<dbReference type="Gene3D" id="1.10.10.10">
    <property type="entry name" value="Winged helix-like DNA-binding domain superfamily/Winged helix DNA-binding domain"/>
    <property type="match status" value="1"/>
</dbReference>